<evidence type="ECO:0000313" key="3">
    <source>
        <dbReference type="Proteomes" id="UP000680206"/>
    </source>
</evidence>
<evidence type="ECO:0000256" key="1">
    <source>
        <dbReference type="SAM" id="MobiDB-lite"/>
    </source>
</evidence>
<reference evidence="2 3" key="1">
    <citation type="submission" date="2021-03" db="EMBL/GenBank/DDBJ databases">
        <title>Actinomadura violae sp. nov., isolated from lichen in Thailand.</title>
        <authorList>
            <person name="Kanchanasin P."/>
            <person name="Saeng-In P."/>
            <person name="Phongsopitanun W."/>
            <person name="Yuki M."/>
            <person name="Kudo T."/>
            <person name="Ohkuma M."/>
            <person name="Tanasupawat S."/>
        </authorList>
    </citation>
    <scope>NUCLEOTIDE SEQUENCE [LARGE SCALE GENOMIC DNA]</scope>
    <source>
        <strain evidence="2 3">LCR2-06</strain>
    </source>
</reference>
<protein>
    <recommendedName>
        <fullName evidence="4">YaaC-like Protein</fullName>
    </recommendedName>
</protein>
<accession>A0ABS3RWN7</accession>
<gene>
    <name evidence="2" type="ORF">J4709_26660</name>
</gene>
<dbReference type="InterPro" id="IPR026988">
    <property type="entry name" value="YaaC-like"/>
</dbReference>
<evidence type="ECO:0008006" key="4">
    <source>
        <dbReference type="Google" id="ProtNLM"/>
    </source>
</evidence>
<sequence length="348" mass="38693">MPDAEKTWGRIRATRANPPTPAKSTPERRRTYGTALEQAQQMFHAAEAVGPETQPLLIFYGLSQAGRAIAAASASSIANGEGWQLRSHGIQANGLDGPLRDIRVVSGKAGKPSSFVRLSEILDSPLLPESAEVRLEDLWDCIPGNNERPLSDDEQHRRMPLFVSQSLHADPHPLLSVRVVDFPPWVVASSQPRQALDDYLSAFPDVHHYTDFLKTSNDPEGDPDFVLRTPGGWGELLMHWLMPSEQSSTVEERLGYLKTMVRPYAGGWWFFPEVGGAGRSVHPLMAWWAVLHALSMLARYQPDQWMAEINVDEDGSRAVAIEQLLWEARTTVPILIAETIEHVAEPNT</sequence>
<dbReference type="EMBL" id="JAGEPF010000016">
    <property type="protein sequence ID" value="MBO2461171.1"/>
    <property type="molecule type" value="Genomic_DNA"/>
</dbReference>
<dbReference type="Proteomes" id="UP000680206">
    <property type="component" value="Unassembled WGS sequence"/>
</dbReference>
<dbReference type="RefSeq" id="WP_208244532.1">
    <property type="nucleotide sequence ID" value="NZ_JAGEPF010000016.1"/>
</dbReference>
<keyword evidence="3" id="KW-1185">Reference proteome</keyword>
<proteinExistence type="predicted"/>
<organism evidence="2 3">
    <name type="scientific">Actinomadura violacea</name>
    <dbReference type="NCBI Taxonomy" id="2819934"/>
    <lineage>
        <taxon>Bacteria</taxon>
        <taxon>Bacillati</taxon>
        <taxon>Actinomycetota</taxon>
        <taxon>Actinomycetes</taxon>
        <taxon>Streptosporangiales</taxon>
        <taxon>Thermomonosporaceae</taxon>
        <taxon>Actinomadura</taxon>
    </lineage>
</organism>
<comment type="caution">
    <text evidence="2">The sequence shown here is derived from an EMBL/GenBank/DDBJ whole genome shotgun (WGS) entry which is preliminary data.</text>
</comment>
<feature type="region of interest" description="Disordered" evidence="1">
    <location>
        <begin position="1"/>
        <end position="29"/>
    </location>
</feature>
<dbReference type="Pfam" id="PF14175">
    <property type="entry name" value="YaaC"/>
    <property type="match status" value="1"/>
</dbReference>
<evidence type="ECO:0000313" key="2">
    <source>
        <dbReference type="EMBL" id="MBO2461171.1"/>
    </source>
</evidence>
<name>A0ABS3RWN7_9ACTN</name>